<keyword evidence="5" id="KW-0346">Stress response</keyword>
<dbReference type="SUPFAM" id="SSF100920">
    <property type="entry name" value="Heat shock protein 70kD (HSP70), peptide-binding domain"/>
    <property type="match status" value="1"/>
</dbReference>
<dbReference type="SUPFAM" id="SSF53067">
    <property type="entry name" value="Actin-like ATPase domain"/>
    <property type="match status" value="1"/>
</dbReference>
<feature type="region of interest" description="Disordered" evidence="4">
    <location>
        <begin position="619"/>
        <end position="642"/>
    </location>
</feature>
<keyword evidence="2 3" id="KW-0067">ATP-binding</keyword>
<evidence type="ECO:0000313" key="5">
    <source>
        <dbReference type="EMBL" id="KAF6839168.1"/>
    </source>
</evidence>
<dbReference type="PANTHER" id="PTHR19375">
    <property type="entry name" value="HEAT SHOCK PROTEIN 70KDA"/>
    <property type="match status" value="1"/>
</dbReference>
<evidence type="ECO:0000256" key="4">
    <source>
        <dbReference type="SAM" id="MobiDB-lite"/>
    </source>
</evidence>
<sequence length="642" mass="69843">MNAAASVVVVHFGSSPETTPDPRWGHNSLILPTKPSMIRRSTRGLGFWASLALMLPSTSAWQCSIEHPNTFGIVNIFPRPQTSYSEADCPHQTLGRTHSTVSIAHQGAIRIPIPGQTYMPISPDPSDEPELFLTGQEASLQSALFDTNWMTCRQNEPEYLLTHTIPSPLSPSSFNDSLAPVLQHLRGVAGSWFGEISQNAVVTVPHDWYVDDAVQDAIKSAGSSINLTVARILRSHAAAALGHKLEQEPMDEEKVLVYELAHDNFETTVIDVDYGVFDPLRSSRSASLGRDIPSHIQRGDTSSPALEALFQKTTSHVEKILSEANLTTSDVVAVILTGDLASHTFALDTLDTLLDPDASRDVPFYVLPFSADAISVGTAYHARVLSGETCEEVNYLPAITDRALAVGALADTSTQMIRRYSAIPLEVSYNFTTALANQSSATIPILLGGFASAARNTRLGTLHLLDMAPTPAGEPTISLSMKLSEDGAGDVILTARATLLNPDGTPSANFDQVSLGNWFRFEDPDLEDVIAAERADDLVDHETCPNPLSSKNAHFPADAVVRRDHTDLLRFWPTRAAAREREDGNMARALCLYEKSLPYFPLGHEGVAKEIRDLKRRFTPEQDDSPMLGADNPFLTPSRTGC</sequence>
<dbReference type="InterPro" id="IPR043129">
    <property type="entry name" value="ATPase_NBD"/>
</dbReference>
<dbReference type="Gene3D" id="3.30.420.40">
    <property type="match status" value="2"/>
</dbReference>
<dbReference type="GO" id="GO:0005524">
    <property type="term" value="F:ATP binding"/>
    <property type="evidence" value="ECO:0007669"/>
    <property type="project" value="UniProtKB-KW"/>
</dbReference>
<protein>
    <submittedName>
        <fullName evidence="5">Heat shock protein</fullName>
    </submittedName>
</protein>
<evidence type="ECO:0000256" key="1">
    <source>
        <dbReference type="ARBA" id="ARBA00022741"/>
    </source>
</evidence>
<dbReference type="InterPro" id="IPR029047">
    <property type="entry name" value="HSP70_peptide-bd_sf"/>
</dbReference>
<reference evidence="5" key="1">
    <citation type="journal article" date="2020" name="Phytopathology">
        <title>Genome Sequence Resources of Colletotrichum truncatum, C. plurivorum, C. musicola, and C. sojae: Four Species Pathogenic to Soybean (Glycine max).</title>
        <authorList>
            <person name="Rogerio F."/>
            <person name="Boufleur T.R."/>
            <person name="Ciampi-Guillardi M."/>
            <person name="Sukno S.A."/>
            <person name="Thon M.R."/>
            <person name="Massola Junior N.S."/>
            <person name="Baroncelli R."/>
        </authorList>
    </citation>
    <scope>NUCLEOTIDE SEQUENCE</scope>
    <source>
        <strain evidence="5">LFN0074</strain>
    </source>
</reference>
<dbReference type="OrthoDB" id="4839324at2759"/>
<keyword evidence="1 3" id="KW-0547">Nucleotide-binding</keyword>
<accession>A0A8H6KXV9</accession>
<keyword evidence="6" id="KW-1185">Reference proteome</keyword>
<dbReference type="EMBL" id="WIGM01000117">
    <property type="protein sequence ID" value="KAF6839168.1"/>
    <property type="molecule type" value="Genomic_DNA"/>
</dbReference>
<proteinExistence type="inferred from homology"/>
<name>A0A8H6KXV9_9PEZI</name>
<comment type="caution">
    <text evidence="5">The sequence shown here is derived from an EMBL/GenBank/DDBJ whole genome shotgun (WGS) entry which is preliminary data.</text>
</comment>
<evidence type="ECO:0000313" key="6">
    <source>
        <dbReference type="Proteomes" id="UP000639643"/>
    </source>
</evidence>
<dbReference type="GO" id="GO:0140662">
    <property type="term" value="F:ATP-dependent protein folding chaperone"/>
    <property type="evidence" value="ECO:0007669"/>
    <property type="project" value="InterPro"/>
</dbReference>
<organism evidence="5 6">
    <name type="scientific">Colletotrichum musicola</name>
    <dbReference type="NCBI Taxonomy" id="2175873"/>
    <lineage>
        <taxon>Eukaryota</taxon>
        <taxon>Fungi</taxon>
        <taxon>Dikarya</taxon>
        <taxon>Ascomycota</taxon>
        <taxon>Pezizomycotina</taxon>
        <taxon>Sordariomycetes</taxon>
        <taxon>Hypocreomycetidae</taxon>
        <taxon>Glomerellales</taxon>
        <taxon>Glomerellaceae</taxon>
        <taxon>Colletotrichum</taxon>
        <taxon>Colletotrichum orchidearum species complex</taxon>
    </lineage>
</organism>
<comment type="similarity">
    <text evidence="3">Belongs to the heat shock protein 70 family.</text>
</comment>
<evidence type="ECO:0000256" key="3">
    <source>
        <dbReference type="RuleBase" id="RU003322"/>
    </source>
</evidence>
<dbReference type="Pfam" id="PF00012">
    <property type="entry name" value="HSP70"/>
    <property type="match status" value="2"/>
</dbReference>
<dbReference type="InterPro" id="IPR013126">
    <property type="entry name" value="Hsp_70_fam"/>
</dbReference>
<evidence type="ECO:0000256" key="2">
    <source>
        <dbReference type="ARBA" id="ARBA00022840"/>
    </source>
</evidence>
<gene>
    <name evidence="5" type="ORF">CMUS01_04363</name>
</gene>
<dbReference type="Proteomes" id="UP000639643">
    <property type="component" value="Unassembled WGS sequence"/>
</dbReference>
<dbReference type="Gene3D" id="2.60.34.10">
    <property type="entry name" value="Substrate Binding Domain Of DNAk, Chain A, domain 1"/>
    <property type="match status" value="1"/>
</dbReference>
<dbReference type="AlphaFoldDB" id="A0A8H6KXV9"/>